<dbReference type="InterPro" id="IPR053376">
    <property type="entry name" value="Serine_acetyltransferase"/>
</dbReference>
<protein>
    <recommendedName>
        <fullName evidence="4">Serine acetyltransferase</fullName>
        <ecNumber evidence="3">2.3.1.30</ecNumber>
    </recommendedName>
</protein>
<comment type="pathway">
    <text evidence="1">Amino-acid biosynthesis; L-cysteine biosynthesis; L-cysteine from L-serine: step 1/2.</text>
</comment>
<reference evidence="11 12" key="1">
    <citation type="submission" date="2020-08" db="EMBL/GenBank/DDBJ databases">
        <title>Genomic Encyclopedia of Type Strains, Phase IV (KMG-IV): sequencing the most valuable type-strain genomes for metagenomic binning, comparative biology and taxonomic classification.</title>
        <authorList>
            <person name="Goeker M."/>
        </authorList>
    </citation>
    <scope>NUCLEOTIDE SEQUENCE [LARGE SCALE GENOMIC DNA]</scope>
    <source>
        <strain evidence="11 12">DSM 100211</strain>
    </source>
</reference>
<gene>
    <name evidence="11" type="ORF">GGQ64_002649</name>
</gene>
<evidence type="ECO:0000256" key="6">
    <source>
        <dbReference type="ARBA" id="ARBA00022679"/>
    </source>
</evidence>
<dbReference type="NCBIfam" id="TIGR01172">
    <property type="entry name" value="cysE"/>
    <property type="match status" value="1"/>
</dbReference>
<keyword evidence="7 11" id="KW-0012">Acyltransferase</keyword>
<organism evidence="11 12">
    <name type="scientific">Mycoplana azooxidifex</name>
    <dbReference type="NCBI Taxonomy" id="1636188"/>
    <lineage>
        <taxon>Bacteria</taxon>
        <taxon>Pseudomonadati</taxon>
        <taxon>Pseudomonadota</taxon>
        <taxon>Alphaproteobacteria</taxon>
        <taxon>Hyphomicrobiales</taxon>
        <taxon>Rhizobiaceae</taxon>
        <taxon>Mycoplana</taxon>
    </lineage>
</organism>
<evidence type="ECO:0000256" key="4">
    <source>
        <dbReference type="ARBA" id="ARBA00018522"/>
    </source>
</evidence>
<keyword evidence="6 11" id="KW-0808">Transferase</keyword>
<dbReference type="GO" id="GO:0009001">
    <property type="term" value="F:serine O-acetyltransferase activity"/>
    <property type="evidence" value="ECO:0007669"/>
    <property type="project" value="UniProtKB-EC"/>
</dbReference>
<dbReference type="SUPFAM" id="SSF51161">
    <property type="entry name" value="Trimeric LpxA-like enzymes"/>
    <property type="match status" value="1"/>
</dbReference>
<evidence type="ECO:0000259" key="10">
    <source>
        <dbReference type="SMART" id="SM00971"/>
    </source>
</evidence>
<dbReference type="NCBIfam" id="NF041874">
    <property type="entry name" value="EPS_EpsC"/>
    <property type="match status" value="1"/>
</dbReference>
<evidence type="ECO:0000256" key="1">
    <source>
        <dbReference type="ARBA" id="ARBA00004876"/>
    </source>
</evidence>
<evidence type="ECO:0000313" key="12">
    <source>
        <dbReference type="Proteomes" id="UP000574761"/>
    </source>
</evidence>
<dbReference type="SMART" id="SM00971">
    <property type="entry name" value="SATase_N"/>
    <property type="match status" value="1"/>
</dbReference>
<dbReference type="CDD" id="cd03354">
    <property type="entry name" value="LbH_SAT"/>
    <property type="match status" value="1"/>
</dbReference>
<dbReference type="Gene3D" id="2.160.10.10">
    <property type="entry name" value="Hexapeptide repeat proteins"/>
    <property type="match status" value="1"/>
</dbReference>
<evidence type="ECO:0000313" key="11">
    <source>
        <dbReference type="EMBL" id="MBB3977443.1"/>
    </source>
</evidence>
<dbReference type="PANTHER" id="PTHR42811">
    <property type="entry name" value="SERINE ACETYLTRANSFERASE"/>
    <property type="match status" value="1"/>
</dbReference>
<keyword evidence="12" id="KW-1185">Reference proteome</keyword>
<evidence type="ECO:0000256" key="9">
    <source>
        <dbReference type="SAM" id="MobiDB-lite"/>
    </source>
</evidence>
<evidence type="ECO:0000256" key="5">
    <source>
        <dbReference type="ARBA" id="ARBA00022605"/>
    </source>
</evidence>
<dbReference type="GO" id="GO:0005737">
    <property type="term" value="C:cytoplasm"/>
    <property type="evidence" value="ECO:0007669"/>
    <property type="project" value="InterPro"/>
</dbReference>
<feature type="region of interest" description="Disordered" evidence="9">
    <location>
        <begin position="1"/>
        <end position="25"/>
    </location>
</feature>
<name>A0A7W6DCS9_9HYPH</name>
<dbReference type="Gene3D" id="1.10.3130.10">
    <property type="entry name" value="serine acetyltransferase, domain 1"/>
    <property type="match status" value="1"/>
</dbReference>
<feature type="domain" description="Serine acetyltransferase N-terminal" evidence="10">
    <location>
        <begin position="27"/>
        <end position="128"/>
    </location>
</feature>
<dbReference type="InterPro" id="IPR042122">
    <property type="entry name" value="Ser_AcTrfase_N_sf"/>
</dbReference>
<sequence>MQGKLQGVAQDARADQSRGLPGTGDGVWSTIRTEAIALAEREPMLRSLVQPILISSSGTQMLVRVLAARLSAGGVDRGTLEQVMTAAADGDLLRAAEADIAAVTTRDPACPGPCHVLINLKGFQALQAYRFTHRLWRAGKRESARFLATQAALAFDVDIHPAARIGSGVMLDHGSGIVIGETAVVEDDVSILQDVTLGGTGRETGDRHPKVRRGVMIGAGAKILGSFEVGECSRVAAGSVVLKQVTARTTVAGVPAALVRVHERAEVPAEEMSQDIL</sequence>
<dbReference type="UniPathway" id="UPA00136">
    <property type="reaction ID" value="UER00199"/>
</dbReference>
<proteinExistence type="inferred from homology"/>
<accession>A0A7W6DCS9</accession>
<evidence type="ECO:0000256" key="8">
    <source>
        <dbReference type="ARBA" id="ARBA00049486"/>
    </source>
</evidence>
<comment type="similarity">
    <text evidence="2">Belongs to the transferase hexapeptide repeat family.</text>
</comment>
<evidence type="ECO:0000256" key="7">
    <source>
        <dbReference type="ARBA" id="ARBA00023315"/>
    </source>
</evidence>
<evidence type="ECO:0000256" key="2">
    <source>
        <dbReference type="ARBA" id="ARBA00007274"/>
    </source>
</evidence>
<dbReference type="InterPro" id="IPR011004">
    <property type="entry name" value="Trimer_LpxA-like_sf"/>
</dbReference>
<dbReference type="AlphaFoldDB" id="A0A7W6DCS9"/>
<dbReference type="Proteomes" id="UP000574761">
    <property type="component" value="Unassembled WGS sequence"/>
</dbReference>
<evidence type="ECO:0000256" key="3">
    <source>
        <dbReference type="ARBA" id="ARBA00013266"/>
    </source>
</evidence>
<dbReference type="GO" id="GO:0006535">
    <property type="term" value="P:cysteine biosynthetic process from serine"/>
    <property type="evidence" value="ECO:0007669"/>
    <property type="project" value="InterPro"/>
</dbReference>
<dbReference type="EMBL" id="JACIEE010000005">
    <property type="protein sequence ID" value="MBB3977443.1"/>
    <property type="molecule type" value="Genomic_DNA"/>
</dbReference>
<dbReference type="InterPro" id="IPR005881">
    <property type="entry name" value="Ser_O-AcTrfase"/>
</dbReference>
<dbReference type="Pfam" id="PF06426">
    <property type="entry name" value="SATase_N"/>
    <property type="match status" value="1"/>
</dbReference>
<keyword evidence="5" id="KW-0028">Amino-acid biosynthesis</keyword>
<dbReference type="EC" id="2.3.1.30" evidence="3"/>
<dbReference type="FunFam" id="2.160.10.10:FF:000002">
    <property type="entry name" value="Serine acetyltransferase"/>
    <property type="match status" value="1"/>
</dbReference>
<dbReference type="InterPro" id="IPR045304">
    <property type="entry name" value="LbH_SAT"/>
</dbReference>
<comment type="catalytic activity">
    <reaction evidence="8">
        <text>L-serine + acetyl-CoA = O-acetyl-L-serine + CoA</text>
        <dbReference type="Rhea" id="RHEA:24560"/>
        <dbReference type="ChEBI" id="CHEBI:33384"/>
        <dbReference type="ChEBI" id="CHEBI:57287"/>
        <dbReference type="ChEBI" id="CHEBI:57288"/>
        <dbReference type="ChEBI" id="CHEBI:58340"/>
        <dbReference type="EC" id="2.3.1.30"/>
    </reaction>
</comment>
<comment type="caution">
    <text evidence="11">The sequence shown here is derived from an EMBL/GenBank/DDBJ whole genome shotgun (WGS) entry which is preliminary data.</text>
</comment>
<dbReference type="InterPro" id="IPR010493">
    <property type="entry name" value="Ser_AcTrfase_N"/>
</dbReference>
<dbReference type="RefSeq" id="WP_183804864.1">
    <property type="nucleotide sequence ID" value="NZ_JACIEE010000005.1"/>
</dbReference>